<organism evidence="2">
    <name type="scientific">marine sediment metagenome</name>
    <dbReference type="NCBI Taxonomy" id="412755"/>
    <lineage>
        <taxon>unclassified sequences</taxon>
        <taxon>metagenomes</taxon>
        <taxon>ecological metagenomes</taxon>
    </lineage>
</organism>
<name>A0A0F9NGQ5_9ZZZZ</name>
<gene>
    <name evidence="2" type="ORF">LCGC14_1264000</name>
</gene>
<dbReference type="InterPro" id="IPR023562">
    <property type="entry name" value="ClpP/TepA"/>
</dbReference>
<dbReference type="GO" id="GO:0004176">
    <property type="term" value="F:ATP-dependent peptidase activity"/>
    <property type="evidence" value="ECO:0007669"/>
    <property type="project" value="TreeGrafter"/>
</dbReference>
<dbReference type="Gene3D" id="3.90.226.10">
    <property type="entry name" value="2-enoyl-CoA Hydratase, Chain A, domain 1"/>
    <property type="match status" value="1"/>
</dbReference>
<sequence length="232" mass="26830">MHKADKRVKYQKEVTALDYIHEYDIDPEKREIYLFGREEFIISCDTEDSHPEPGIDYTIANRFIRNLRMLQGLSADSILIHMKTCGGDWVEGMAIYQAILACPNYVTIINYSHARSMSSLIFQAADWRAMLPYSTFMFHDGTYVFEGTVKQMHTEHAQAKVAAVQMMDIYLDKAEKSEFFAGKSRKQIETWMRVEMDKKEDVYLPAKLAVAMNFADVVFGADGQYDWTKLRG</sequence>
<evidence type="ECO:0000313" key="2">
    <source>
        <dbReference type="EMBL" id="KKM87925.1"/>
    </source>
</evidence>
<dbReference type="GO" id="GO:0051117">
    <property type="term" value="F:ATPase binding"/>
    <property type="evidence" value="ECO:0007669"/>
    <property type="project" value="TreeGrafter"/>
</dbReference>
<evidence type="ECO:0000256" key="1">
    <source>
        <dbReference type="ARBA" id="ARBA00022801"/>
    </source>
</evidence>
<dbReference type="InterPro" id="IPR029045">
    <property type="entry name" value="ClpP/crotonase-like_dom_sf"/>
</dbReference>
<keyword evidence="1" id="KW-0378">Hydrolase</keyword>
<reference evidence="2" key="1">
    <citation type="journal article" date="2015" name="Nature">
        <title>Complex archaea that bridge the gap between prokaryotes and eukaryotes.</title>
        <authorList>
            <person name="Spang A."/>
            <person name="Saw J.H."/>
            <person name="Jorgensen S.L."/>
            <person name="Zaremba-Niedzwiedzka K."/>
            <person name="Martijn J."/>
            <person name="Lind A.E."/>
            <person name="van Eijk R."/>
            <person name="Schleper C."/>
            <person name="Guy L."/>
            <person name="Ettema T.J."/>
        </authorList>
    </citation>
    <scope>NUCLEOTIDE SEQUENCE</scope>
</reference>
<dbReference type="AlphaFoldDB" id="A0A0F9NGQ5"/>
<evidence type="ECO:0008006" key="3">
    <source>
        <dbReference type="Google" id="ProtNLM"/>
    </source>
</evidence>
<dbReference type="GO" id="GO:0006515">
    <property type="term" value="P:protein quality control for misfolded or incompletely synthesized proteins"/>
    <property type="evidence" value="ECO:0007669"/>
    <property type="project" value="TreeGrafter"/>
</dbReference>
<dbReference type="GO" id="GO:0004252">
    <property type="term" value="F:serine-type endopeptidase activity"/>
    <property type="evidence" value="ECO:0007669"/>
    <property type="project" value="TreeGrafter"/>
</dbReference>
<accession>A0A0F9NGQ5</accession>
<dbReference type="EMBL" id="LAZR01007031">
    <property type="protein sequence ID" value="KKM87925.1"/>
    <property type="molecule type" value="Genomic_DNA"/>
</dbReference>
<protein>
    <recommendedName>
        <fullName evidence="3">ATP-dependent Clp protease proteolytic subunit</fullName>
    </recommendedName>
</protein>
<dbReference type="SUPFAM" id="SSF52096">
    <property type="entry name" value="ClpP/crotonase"/>
    <property type="match status" value="1"/>
</dbReference>
<dbReference type="PANTHER" id="PTHR10381">
    <property type="entry name" value="ATP-DEPENDENT CLP PROTEASE PROTEOLYTIC SUBUNIT"/>
    <property type="match status" value="1"/>
</dbReference>
<dbReference type="GO" id="GO:0009368">
    <property type="term" value="C:endopeptidase Clp complex"/>
    <property type="evidence" value="ECO:0007669"/>
    <property type="project" value="TreeGrafter"/>
</dbReference>
<proteinExistence type="predicted"/>
<dbReference type="PANTHER" id="PTHR10381:SF70">
    <property type="entry name" value="ATP-DEPENDENT CLP PROTEASE PROTEOLYTIC SUBUNIT"/>
    <property type="match status" value="1"/>
</dbReference>
<dbReference type="Pfam" id="PF00574">
    <property type="entry name" value="CLP_protease"/>
    <property type="match status" value="1"/>
</dbReference>
<comment type="caution">
    <text evidence="2">The sequence shown here is derived from an EMBL/GenBank/DDBJ whole genome shotgun (WGS) entry which is preliminary data.</text>
</comment>